<organism evidence="1 2">
    <name type="scientific">Gordonia aquimaris</name>
    <dbReference type="NCBI Taxonomy" id="2984863"/>
    <lineage>
        <taxon>Bacteria</taxon>
        <taxon>Bacillati</taxon>
        <taxon>Actinomycetota</taxon>
        <taxon>Actinomycetes</taxon>
        <taxon>Mycobacteriales</taxon>
        <taxon>Gordoniaceae</taxon>
        <taxon>Gordonia</taxon>
    </lineage>
</organism>
<evidence type="ECO:0000313" key="2">
    <source>
        <dbReference type="Proteomes" id="UP001143347"/>
    </source>
</evidence>
<dbReference type="AlphaFoldDB" id="A0A9X3I6J7"/>
<keyword evidence="2" id="KW-1185">Reference proteome</keyword>
<reference evidence="1" key="1">
    <citation type="submission" date="2022-10" db="EMBL/GenBank/DDBJ databases">
        <title>WGS of marine actinomycetes from Thailand.</title>
        <authorList>
            <person name="Thawai C."/>
        </authorList>
    </citation>
    <scope>NUCLEOTIDE SEQUENCE</scope>
    <source>
        <strain evidence="1">SW21</strain>
    </source>
</reference>
<name>A0A9X3I6J7_9ACTN</name>
<gene>
    <name evidence="1" type="ORF">OSB52_16025</name>
</gene>
<proteinExistence type="predicted"/>
<comment type="caution">
    <text evidence="1">The sequence shown here is derived from an EMBL/GenBank/DDBJ whole genome shotgun (WGS) entry which is preliminary data.</text>
</comment>
<dbReference type="Proteomes" id="UP001143347">
    <property type="component" value="Unassembled WGS sequence"/>
</dbReference>
<dbReference type="EMBL" id="JAPKFM010000017">
    <property type="protein sequence ID" value="MCX2965594.1"/>
    <property type="molecule type" value="Genomic_DNA"/>
</dbReference>
<accession>A0A9X3I6J7</accession>
<evidence type="ECO:0000313" key="1">
    <source>
        <dbReference type="EMBL" id="MCX2965594.1"/>
    </source>
</evidence>
<sequence length="78" mass="8745">MTTITHTEQQTGNPAFASGYRRATNDLAALDLEPKTQREVARIIARQIPFGGPDHRWGYRSALVDLVNREHTVSAVNR</sequence>
<dbReference type="RefSeq" id="WP_266062678.1">
    <property type="nucleotide sequence ID" value="NZ_JAPKFM010000017.1"/>
</dbReference>
<protein>
    <submittedName>
        <fullName evidence="1">Uncharacterized protein</fullName>
    </submittedName>
</protein>